<gene>
    <name evidence="1" type="ORF">NE237_002245</name>
</gene>
<dbReference type="Proteomes" id="UP001141806">
    <property type="component" value="Unassembled WGS sequence"/>
</dbReference>
<comment type="caution">
    <text evidence="1">The sequence shown here is derived from an EMBL/GenBank/DDBJ whole genome shotgun (WGS) entry which is preliminary data.</text>
</comment>
<name>A0A9Q0KVR9_9MAGN</name>
<sequence>MESTVWAMRCHPERTWRGVNPPPNFQRSEGCLPVYFTEKDHEVASSLVLLSNGPTVTATAMDTPCSVLGKGYRGVDVDGASRWRKRCLVGEDLEMEMKFSCRVLRGLLEKKSKLRNKPEPQPWSLVDGVDDPIPLLVHPT</sequence>
<reference evidence="1" key="1">
    <citation type="journal article" date="2023" name="Plant J.">
        <title>The genome of the king protea, Protea cynaroides.</title>
        <authorList>
            <person name="Chang J."/>
            <person name="Duong T.A."/>
            <person name="Schoeman C."/>
            <person name="Ma X."/>
            <person name="Roodt D."/>
            <person name="Barker N."/>
            <person name="Li Z."/>
            <person name="Van de Peer Y."/>
            <person name="Mizrachi E."/>
        </authorList>
    </citation>
    <scope>NUCLEOTIDE SEQUENCE</scope>
    <source>
        <tissue evidence="1">Young leaves</tissue>
    </source>
</reference>
<dbReference type="EMBL" id="JAMYWD010000003">
    <property type="protein sequence ID" value="KAJ4977139.1"/>
    <property type="molecule type" value="Genomic_DNA"/>
</dbReference>
<dbReference type="PANTHER" id="PTHR47591">
    <property type="entry name" value="ZINC FINGER PROTEIN ZAT2-RELATED"/>
    <property type="match status" value="1"/>
</dbReference>
<protein>
    <submittedName>
        <fullName evidence="1">Uncharacterized protein</fullName>
    </submittedName>
</protein>
<evidence type="ECO:0000313" key="1">
    <source>
        <dbReference type="EMBL" id="KAJ4977139.1"/>
    </source>
</evidence>
<dbReference type="OrthoDB" id="6077919at2759"/>
<dbReference type="PANTHER" id="PTHR47591:SF13">
    <property type="entry name" value="OS02G0293900 PROTEIN"/>
    <property type="match status" value="1"/>
</dbReference>
<evidence type="ECO:0000313" key="2">
    <source>
        <dbReference type="Proteomes" id="UP001141806"/>
    </source>
</evidence>
<dbReference type="AlphaFoldDB" id="A0A9Q0KVR9"/>
<organism evidence="1 2">
    <name type="scientific">Protea cynaroides</name>
    <dbReference type="NCBI Taxonomy" id="273540"/>
    <lineage>
        <taxon>Eukaryota</taxon>
        <taxon>Viridiplantae</taxon>
        <taxon>Streptophyta</taxon>
        <taxon>Embryophyta</taxon>
        <taxon>Tracheophyta</taxon>
        <taxon>Spermatophyta</taxon>
        <taxon>Magnoliopsida</taxon>
        <taxon>Proteales</taxon>
        <taxon>Proteaceae</taxon>
        <taxon>Protea</taxon>
    </lineage>
</organism>
<proteinExistence type="predicted"/>
<keyword evidence="2" id="KW-1185">Reference proteome</keyword>
<accession>A0A9Q0KVR9</accession>